<dbReference type="PANTHER" id="PTHR48081:SF30">
    <property type="entry name" value="ACETYL-HYDROLASE LIPR-RELATED"/>
    <property type="match status" value="1"/>
</dbReference>
<dbReference type="Proteomes" id="UP000826462">
    <property type="component" value="Chromosome 2"/>
</dbReference>
<dbReference type="PANTHER" id="PTHR48081">
    <property type="entry name" value="AB HYDROLASE SUPERFAMILY PROTEIN C4A8.06C"/>
    <property type="match status" value="1"/>
</dbReference>
<sequence>MANPQIEIIREMLASAPRPTALAERRARLLSLVSRYTISSNTHIEAVDADGVPAEWTLTPVADPGRVVLFLHGGAYISGGIATHRHLVAEIGRVTRARTLALDYRLAPEHPFPAALEDALTAYGFLLSQGYMPGNIALAGESAGGGLALAILISLRQMGLPLPSCAWLSSPWTDLEMTGESIESKADVDPLIQKPYLLEAAAFYLNGADAHTPLASPLYGDLSGLPPLLIHVGSAETLLDDSVRLARRAAQADVRVTLDIWPDMIHAWSLFYQQLDAGQQSLVSMGEFVQAMFEGKHRQS</sequence>
<evidence type="ECO:0000256" key="1">
    <source>
        <dbReference type="ARBA" id="ARBA00010515"/>
    </source>
</evidence>
<keyword evidence="2 4" id="KW-0378">Hydrolase</keyword>
<evidence type="ECO:0000313" key="4">
    <source>
        <dbReference type="EMBL" id="QYD72857.1"/>
    </source>
</evidence>
<dbReference type="Gene3D" id="3.40.50.1820">
    <property type="entry name" value="alpha/beta hydrolase"/>
    <property type="match status" value="1"/>
</dbReference>
<proteinExistence type="inferred from homology"/>
<accession>A0ABX8UV52</accession>
<keyword evidence="5" id="KW-1185">Reference proteome</keyword>
<gene>
    <name evidence="4" type="ORF">KZJ38_24525</name>
</gene>
<dbReference type="InterPro" id="IPR013094">
    <property type="entry name" value="AB_hydrolase_3"/>
</dbReference>
<evidence type="ECO:0000313" key="5">
    <source>
        <dbReference type="Proteomes" id="UP000826462"/>
    </source>
</evidence>
<organism evidence="4 5">
    <name type="scientific">Paraburkholderia edwinii</name>
    <dbReference type="NCBI Taxonomy" id="2861782"/>
    <lineage>
        <taxon>Bacteria</taxon>
        <taxon>Pseudomonadati</taxon>
        <taxon>Pseudomonadota</taxon>
        <taxon>Betaproteobacteria</taxon>
        <taxon>Burkholderiales</taxon>
        <taxon>Burkholderiaceae</taxon>
        <taxon>Paraburkholderia</taxon>
    </lineage>
</organism>
<protein>
    <submittedName>
        <fullName evidence="4">Alpha/beta hydrolase</fullName>
    </submittedName>
</protein>
<name>A0ABX8UV52_9BURK</name>
<dbReference type="RefSeq" id="WP_219802294.1">
    <property type="nucleotide sequence ID" value="NZ_CP080096.1"/>
</dbReference>
<dbReference type="SUPFAM" id="SSF53474">
    <property type="entry name" value="alpha/beta-Hydrolases"/>
    <property type="match status" value="1"/>
</dbReference>
<dbReference type="GO" id="GO:0016787">
    <property type="term" value="F:hydrolase activity"/>
    <property type="evidence" value="ECO:0007669"/>
    <property type="project" value="UniProtKB-KW"/>
</dbReference>
<dbReference type="InterPro" id="IPR029058">
    <property type="entry name" value="AB_hydrolase_fold"/>
</dbReference>
<feature type="domain" description="Alpha/beta hydrolase fold-3" evidence="3">
    <location>
        <begin position="68"/>
        <end position="268"/>
    </location>
</feature>
<dbReference type="Pfam" id="PF07859">
    <property type="entry name" value="Abhydrolase_3"/>
    <property type="match status" value="1"/>
</dbReference>
<dbReference type="InterPro" id="IPR050300">
    <property type="entry name" value="GDXG_lipolytic_enzyme"/>
</dbReference>
<dbReference type="EMBL" id="CP080096">
    <property type="protein sequence ID" value="QYD72857.1"/>
    <property type="molecule type" value="Genomic_DNA"/>
</dbReference>
<evidence type="ECO:0000256" key="2">
    <source>
        <dbReference type="ARBA" id="ARBA00022801"/>
    </source>
</evidence>
<evidence type="ECO:0000259" key="3">
    <source>
        <dbReference type="Pfam" id="PF07859"/>
    </source>
</evidence>
<comment type="similarity">
    <text evidence="1">Belongs to the 'GDXG' lipolytic enzyme family.</text>
</comment>
<reference evidence="4 5" key="1">
    <citation type="submission" date="2021-07" db="EMBL/GenBank/DDBJ databases">
        <title>Paraburkholderia edwinii protects Aspergillus sp. from phenazines by acting as a toxin sponge.</title>
        <authorList>
            <person name="Dahlstrom K.M."/>
            <person name="Newman D.K."/>
        </authorList>
    </citation>
    <scope>NUCLEOTIDE SEQUENCE [LARGE SCALE GENOMIC DNA]</scope>
    <source>
        <strain evidence="4 5">Pe01</strain>
    </source>
</reference>